<dbReference type="InterPro" id="IPR036390">
    <property type="entry name" value="WH_DNA-bd_sf"/>
</dbReference>
<reference evidence="7" key="1">
    <citation type="submission" date="2016-10" db="EMBL/GenBank/DDBJ databases">
        <authorList>
            <person name="de Groot N.N."/>
        </authorList>
    </citation>
    <scope>NUCLEOTIDE SEQUENCE [LARGE SCALE GENOMIC DNA]</scope>
    <source>
        <strain evidence="7">CDM_6</strain>
    </source>
</reference>
<dbReference type="STRING" id="392421.SAMN04488694_102202"/>
<evidence type="ECO:0000256" key="1">
    <source>
        <dbReference type="ARBA" id="ARBA00023015"/>
    </source>
</evidence>
<dbReference type="InterPro" id="IPR019888">
    <property type="entry name" value="Tscrpt_reg_AsnC-like"/>
</dbReference>
<dbReference type="InterPro" id="IPR006037">
    <property type="entry name" value="RCK_C"/>
</dbReference>
<keyword evidence="8" id="KW-1185">Reference proteome</keyword>
<dbReference type="InterPro" id="IPR000485">
    <property type="entry name" value="AsnC-type_HTH_dom"/>
</dbReference>
<keyword evidence="1" id="KW-0805">Transcription regulation</keyword>
<dbReference type="PROSITE" id="PS50956">
    <property type="entry name" value="HTH_ASNC_2"/>
    <property type="match status" value="1"/>
</dbReference>
<sequence>MEHRLDEIDRRIINALMDDARNVSAPTIAEETNVSPGTIRNRIARLEDYGVLTGYHATVDFERADGRLTNLFMCNAPVSERELIARRTQSISGVINVRELMTGRRNLHVLAIGEDTADLRRISRALSDLGVEIEDEVLVQNEIWQPYAPYGSDENAQCESITDFVSLSGDAEVAEVTVDPGAPIAETTLQRAVGQEVLDDDALVIAIERDDVVLTPHGDTEIRADDIVTVFSRDGIDDAMLEAFRDAERA</sequence>
<dbReference type="InterPro" id="IPR011991">
    <property type="entry name" value="ArsR-like_HTH"/>
</dbReference>
<dbReference type="PANTHER" id="PTHR30154:SF34">
    <property type="entry name" value="TRANSCRIPTIONAL REGULATOR AZLB"/>
    <property type="match status" value="1"/>
</dbReference>
<accession>A0A1G6I5W1</accession>
<reference evidence="8 9" key="2">
    <citation type="submission" date="2016-10" db="EMBL/GenBank/DDBJ databases">
        <authorList>
            <person name="Varghese N."/>
            <person name="Submissions S."/>
        </authorList>
    </citation>
    <scope>NUCLEOTIDE SEQUENCE [LARGE SCALE GENOMIC DNA]</scope>
    <source>
        <strain evidence="6 9">CDM_1</strain>
        <strain evidence="8">CDM_6</strain>
    </source>
</reference>
<evidence type="ECO:0000259" key="4">
    <source>
        <dbReference type="PROSITE" id="PS50956"/>
    </source>
</evidence>
<dbReference type="GO" id="GO:0043565">
    <property type="term" value="F:sequence-specific DNA binding"/>
    <property type="evidence" value="ECO:0007669"/>
    <property type="project" value="InterPro"/>
</dbReference>
<protein>
    <submittedName>
        <fullName evidence="6">DNA-binding transcriptional regulator, Lrp family</fullName>
    </submittedName>
</protein>
<evidence type="ECO:0000259" key="5">
    <source>
        <dbReference type="PROSITE" id="PS51202"/>
    </source>
</evidence>
<dbReference type="RefSeq" id="WP_092929830.1">
    <property type="nucleotide sequence ID" value="NZ_FMZP01000001.1"/>
</dbReference>
<keyword evidence="3" id="KW-0804">Transcription</keyword>
<proteinExistence type="predicted"/>
<dbReference type="Pfam" id="PF13412">
    <property type="entry name" value="HTH_24"/>
    <property type="match status" value="1"/>
</dbReference>
<gene>
    <name evidence="7" type="ORF">SAMN04488694_102202</name>
    <name evidence="6" type="ORF">SAMN05192552_1001147</name>
</gene>
<dbReference type="SMART" id="SM00344">
    <property type="entry name" value="HTH_ASNC"/>
    <property type="match status" value="1"/>
</dbReference>
<name>A0A1G6I5W1_9EURY</name>
<organism evidence="6 9">
    <name type="scientific">Natrinema hispanicum</name>
    <dbReference type="NCBI Taxonomy" id="392421"/>
    <lineage>
        <taxon>Archaea</taxon>
        <taxon>Methanobacteriati</taxon>
        <taxon>Methanobacteriota</taxon>
        <taxon>Stenosarchaea group</taxon>
        <taxon>Halobacteria</taxon>
        <taxon>Halobacteriales</taxon>
        <taxon>Natrialbaceae</taxon>
        <taxon>Natrinema</taxon>
    </lineage>
</organism>
<dbReference type="GO" id="GO:0008324">
    <property type="term" value="F:monoatomic cation transmembrane transporter activity"/>
    <property type="evidence" value="ECO:0007669"/>
    <property type="project" value="InterPro"/>
</dbReference>
<dbReference type="CDD" id="cd00090">
    <property type="entry name" value="HTH_ARSR"/>
    <property type="match status" value="1"/>
</dbReference>
<feature type="domain" description="RCK C-terminal" evidence="5">
    <location>
        <begin position="159"/>
        <end position="247"/>
    </location>
</feature>
<dbReference type="Gene3D" id="1.10.10.10">
    <property type="entry name" value="Winged helix-like DNA-binding domain superfamily/Winged helix DNA-binding domain"/>
    <property type="match status" value="1"/>
</dbReference>
<feature type="domain" description="HTH asnC-type" evidence="4">
    <location>
        <begin position="5"/>
        <end position="68"/>
    </location>
</feature>
<evidence type="ECO:0000313" key="9">
    <source>
        <dbReference type="Proteomes" id="UP000324021"/>
    </source>
</evidence>
<dbReference type="AlphaFoldDB" id="A0A1G6I5W1"/>
<dbReference type="InterPro" id="IPR036721">
    <property type="entry name" value="RCK_C_sf"/>
</dbReference>
<dbReference type="Proteomes" id="UP000324021">
    <property type="component" value="Unassembled WGS sequence"/>
</dbReference>
<dbReference type="Pfam" id="PF02080">
    <property type="entry name" value="TrkA_C"/>
    <property type="match status" value="1"/>
</dbReference>
<dbReference type="PANTHER" id="PTHR30154">
    <property type="entry name" value="LEUCINE-RESPONSIVE REGULATORY PROTEIN"/>
    <property type="match status" value="1"/>
</dbReference>
<dbReference type="GO" id="GO:0043200">
    <property type="term" value="P:response to amino acid"/>
    <property type="evidence" value="ECO:0007669"/>
    <property type="project" value="TreeGrafter"/>
</dbReference>
<evidence type="ECO:0000313" key="6">
    <source>
        <dbReference type="EMBL" id="SDC01939.1"/>
    </source>
</evidence>
<dbReference type="GO" id="GO:0005829">
    <property type="term" value="C:cytosol"/>
    <property type="evidence" value="ECO:0007669"/>
    <property type="project" value="TreeGrafter"/>
</dbReference>
<dbReference type="OrthoDB" id="6762at2157"/>
<dbReference type="Proteomes" id="UP000199320">
    <property type="component" value="Unassembled WGS sequence"/>
</dbReference>
<dbReference type="PROSITE" id="PS51202">
    <property type="entry name" value="RCK_C"/>
    <property type="match status" value="1"/>
</dbReference>
<dbReference type="EMBL" id="FMZP01000001">
    <property type="protein sequence ID" value="SDC01939.1"/>
    <property type="molecule type" value="Genomic_DNA"/>
</dbReference>
<dbReference type="PRINTS" id="PR00033">
    <property type="entry name" value="HTHASNC"/>
</dbReference>
<evidence type="ECO:0000256" key="2">
    <source>
        <dbReference type="ARBA" id="ARBA00023125"/>
    </source>
</evidence>
<dbReference type="SUPFAM" id="SSF116726">
    <property type="entry name" value="TrkA C-terminal domain-like"/>
    <property type="match status" value="1"/>
</dbReference>
<keyword evidence="2 6" id="KW-0238">DNA-binding</keyword>
<dbReference type="GO" id="GO:0006813">
    <property type="term" value="P:potassium ion transport"/>
    <property type="evidence" value="ECO:0007669"/>
    <property type="project" value="InterPro"/>
</dbReference>
<evidence type="ECO:0000313" key="7">
    <source>
        <dbReference type="EMBL" id="SES88095.1"/>
    </source>
</evidence>
<dbReference type="InterPro" id="IPR036388">
    <property type="entry name" value="WH-like_DNA-bd_sf"/>
</dbReference>
<dbReference type="SUPFAM" id="SSF46785">
    <property type="entry name" value="Winged helix' DNA-binding domain"/>
    <property type="match status" value="1"/>
</dbReference>
<dbReference type="Gene3D" id="3.30.70.1450">
    <property type="entry name" value="Regulator of K+ conductance, C-terminal domain"/>
    <property type="match status" value="1"/>
</dbReference>
<evidence type="ECO:0000256" key="3">
    <source>
        <dbReference type="ARBA" id="ARBA00023163"/>
    </source>
</evidence>
<evidence type="ECO:0000313" key="8">
    <source>
        <dbReference type="Proteomes" id="UP000199320"/>
    </source>
</evidence>
<dbReference type="EMBL" id="FOIC01000002">
    <property type="protein sequence ID" value="SES88095.1"/>
    <property type="molecule type" value="Genomic_DNA"/>
</dbReference>